<dbReference type="AlphaFoldDB" id="A0A2X1AH27"/>
<organism evidence="1 2">
    <name type="scientific">Brevundimonas diminuta</name>
    <name type="common">Pseudomonas diminuta</name>
    <dbReference type="NCBI Taxonomy" id="293"/>
    <lineage>
        <taxon>Bacteria</taxon>
        <taxon>Pseudomonadati</taxon>
        <taxon>Pseudomonadota</taxon>
        <taxon>Alphaproteobacteria</taxon>
        <taxon>Caulobacterales</taxon>
        <taxon>Caulobacteraceae</taxon>
        <taxon>Brevundimonas</taxon>
    </lineage>
</organism>
<name>A0A2X1AH27_BREDI</name>
<dbReference type="Proteomes" id="UP000250358">
    <property type="component" value="Unassembled WGS sequence"/>
</dbReference>
<sequence length="38" mass="4340">MLNAICIRLVRLGDARTLTRGQWHQGVLELDATYIRAD</sequence>
<reference evidence="1 2" key="1">
    <citation type="submission" date="2018-06" db="EMBL/GenBank/DDBJ databases">
        <authorList>
            <consortium name="Pathogen Informatics"/>
            <person name="Doyle S."/>
        </authorList>
    </citation>
    <scope>NUCLEOTIDE SEQUENCE [LARGE SCALE GENOMIC DNA]</scope>
    <source>
        <strain evidence="1 2">NCTC11165</strain>
    </source>
</reference>
<accession>A0A2X1AH27</accession>
<evidence type="ECO:0000313" key="2">
    <source>
        <dbReference type="Proteomes" id="UP000250358"/>
    </source>
</evidence>
<protein>
    <submittedName>
        <fullName evidence="1">Uncharacterized protein</fullName>
    </submittedName>
</protein>
<gene>
    <name evidence="1" type="ORF">NCTC11165_00966</name>
</gene>
<dbReference type="EMBL" id="UAQM01000002">
    <property type="protein sequence ID" value="SPU42980.1"/>
    <property type="molecule type" value="Genomic_DNA"/>
</dbReference>
<evidence type="ECO:0000313" key="1">
    <source>
        <dbReference type="EMBL" id="SPU42980.1"/>
    </source>
</evidence>
<proteinExistence type="predicted"/>